<dbReference type="EnsemblBacteria" id="BAG01020">
    <property type="protein sequence ID" value="BAG01020"/>
    <property type="gene ID" value="MAE_11980"/>
</dbReference>
<organism evidence="1 2">
    <name type="scientific">Microcystis aeruginosa (strain NIES-843 / IAM M-2473)</name>
    <dbReference type="NCBI Taxonomy" id="449447"/>
    <lineage>
        <taxon>Bacteria</taxon>
        <taxon>Bacillati</taxon>
        <taxon>Cyanobacteriota</taxon>
        <taxon>Cyanophyceae</taxon>
        <taxon>Oscillatoriophycideae</taxon>
        <taxon>Chroococcales</taxon>
        <taxon>Microcystaceae</taxon>
        <taxon>Microcystis</taxon>
    </lineage>
</organism>
<evidence type="ECO:0000313" key="1">
    <source>
        <dbReference type="EMBL" id="BAG01020.1"/>
    </source>
</evidence>
<dbReference type="PaxDb" id="449447-MAE_11980"/>
<name>B0JSX6_MICAN</name>
<keyword evidence="2" id="KW-1185">Reference proteome</keyword>
<dbReference type="HOGENOM" id="CLU_3027213_0_0_3"/>
<gene>
    <name evidence="1" type="ordered locus">MAE_11980</name>
</gene>
<dbReference type="STRING" id="449447.MAE_11980"/>
<dbReference type="KEGG" id="mar:MAE_11980"/>
<proteinExistence type="predicted"/>
<dbReference type="EMBL" id="AP009552">
    <property type="protein sequence ID" value="BAG01020.1"/>
    <property type="molecule type" value="Genomic_DNA"/>
</dbReference>
<protein>
    <submittedName>
        <fullName evidence="1">Uncharacterized protein</fullName>
    </submittedName>
</protein>
<evidence type="ECO:0000313" key="2">
    <source>
        <dbReference type="Proteomes" id="UP000001510"/>
    </source>
</evidence>
<dbReference type="Proteomes" id="UP000001510">
    <property type="component" value="Chromosome"/>
</dbReference>
<dbReference type="AlphaFoldDB" id="B0JSX6"/>
<sequence length="55" mass="6574">MRYTYFSSLLPLAFCLKPITFVPQQTEKRYINFRALLGHREDLRGALINCNRFHI</sequence>
<reference evidence="1 2" key="1">
    <citation type="journal article" date="2007" name="DNA Res.">
        <title>Complete genomic structure of the bloom-forming toxic cyanobacterium Microcystis aeruginosa NIES-843.</title>
        <authorList>
            <person name="Kaneko T."/>
            <person name="Nakajima N."/>
            <person name="Okamoto S."/>
            <person name="Suzuki I."/>
            <person name="Tanabe Y."/>
            <person name="Tamaoki M."/>
            <person name="Nakamura Y."/>
            <person name="Kasai F."/>
            <person name="Watanabe A."/>
            <person name="Kawashima K."/>
            <person name="Kishida Y."/>
            <person name="Ono A."/>
            <person name="Shimizu Y."/>
            <person name="Takahashi C."/>
            <person name="Minami C."/>
            <person name="Fujishiro T."/>
            <person name="Kohara M."/>
            <person name="Katoh M."/>
            <person name="Nakazaki N."/>
            <person name="Nakayama S."/>
            <person name="Yamada M."/>
            <person name="Tabata S."/>
            <person name="Watanabe M.M."/>
        </authorList>
    </citation>
    <scope>NUCLEOTIDE SEQUENCE [LARGE SCALE GENOMIC DNA]</scope>
    <source>
        <strain evidence="2">NIES-843 / IAM M-247</strain>
    </source>
</reference>
<accession>B0JSX6</accession>